<proteinExistence type="predicted"/>
<evidence type="ECO:0000256" key="1">
    <source>
        <dbReference type="SAM" id="MobiDB-lite"/>
    </source>
</evidence>
<keyword evidence="3" id="KW-1185">Reference proteome</keyword>
<gene>
    <name evidence="2" type="ORF">LLEC1_00523</name>
</gene>
<feature type="region of interest" description="Disordered" evidence="1">
    <location>
        <begin position="76"/>
        <end position="112"/>
    </location>
</feature>
<organism evidence="2 3">
    <name type="scientific">Cordyceps confragosa</name>
    <name type="common">Lecanicillium lecanii</name>
    <dbReference type="NCBI Taxonomy" id="2714763"/>
    <lineage>
        <taxon>Eukaryota</taxon>
        <taxon>Fungi</taxon>
        <taxon>Dikarya</taxon>
        <taxon>Ascomycota</taxon>
        <taxon>Pezizomycotina</taxon>
        <taxon>Sordariomycetes</taxon>
        <taxon>Hypocreomycetidae</taxon>
        <taxon>Hypocreales</taxon>
        <taxon>Cordycipitaceae</taxon>
        <taxon>Akanthomyces</taxon>
    </lineage>
</organism>
<sequence>MSAEPGAVSIANKGKASVWTEEAKYELLLRIIHQLKKERSINWAAIKMKNRNTKSLTNQWTRIGKDIAALEDLDVDADGANPTPKKGSAAKRKAAPKNEDGDQAPETPVKKRARPAAFQFLLRVIAQLQRSGQSIKWDEIDMPGRTPKSLQHIWAKIKTQVAELEKASGQQPSTPTKAKGKGAGTKRKAEATLTPEATPQKKRTQLPEALPAKKEESDEDD</sequence>
<feature type="region of interest" description="Disordered" evidence="1">
    <location>
        <begin position="163"/>
        <end position="221"/>
    </location>
</feature>
<reference evidence="2 3" key="1">
    <citation type="submission" date="2016-03" db="EMBL/GenBank/DDBJ databases">
        <title>Fine-scale spatial genetic structure of a fungal parasite of coffee scale insects.</title>
        <authorList>
            <person name="Jackson D."/>
            <person name="Zemenick K.A."/>
            <person name="Malloure B."/>
            <person name="Quandt C.A."/>
            <person name="James T.Y."/>
        </authorList>
    </citation>
    <scope>NUCLEOTIDE SEQUENCE [LARGE SCALE GENOMIC DNA]</scope>
    <source>
        <strain evidence="2 3">UM487</strain>
    </source>
</reference>
<comment type="caution">
    <text evidence="2">The sequence shown here is derived from an EMBL/GenBank/DDBJ whole genome shotgun (WGS) entry which is preliminary data.</text>
</comment>
<protein>
    <submittedName>
        <fullName evidence="2">Uncharacterized protein</fullName>
    </submittedName>
</protein>
<dbReference type="AlphaFoldDB" id="A0A179I8L3"/>
<dbReference type="EMBL" id="LUKN01003136">
    <property type="protein sequence ID" value="OAQ97960.1"/>
    <property type="molecule type" value="Genomic_DNA"/>
</dbReference>
<feature type="compositionally biased region" description="Basic and acidic residues" evidence="1">
    <location>
        <begin position="211"/>
        <end position="221"/>
    </location>
</feature>
<dbReference type="Proteomes" id="UP000243081">
    <property type="component" value="Unassembled WGS sequence"/>
</dbReference>
<evidence type="ECO:0000313" key="2">
    <source>
        <dbReference type="EMBL" id="OAQ97960.1"/>
    </source>
</evidence>
<dbReference type="OrthoDB" id="4848529at2759"/>
<name>A0A179I8L3_CORDF</name>
<evidence type="ECO:0000313" key="3">
    <source>
        <dbReference type="Proteomes" id="UP000243081"/>
    </source>
</evidence>
<accession>A0A179I8L3</accession>